<dbReference type="InterPro" id="IPR013087">
    <property type="entry name" value="Znf_C2H2_type"/>
</dbReference>
<comment type="caution">
    <text evidence="8">The sequence shown here is derived from an EMBL/GenBank/DDBJ whole genome shotgun (WGS) entry which is preliminary data.</text>
</comment>
<feature type="region of interest" description="Disordered" evidence="6">
    <location>
        <begin position="157"/>
        <end position="186"/>
    </location>
</feature>
<evidence type="ECO:0000256" key="3">
    <source>
        <dbReference type="ARBA" id="ARBA00022771"/>
    </source>
</evidence>
<evidence type="ECO:0000256" key="6">
    <source>
        <dbReference type="SAM" id="MobiDB-lite"/>
    </source>
</evidence>
<keyword evidence="9" id="KW-1185">Reference proteome</keyword>
<evidence type="ECO:0000256" key="4">
    <source>
        <dbReference type="ARBA" id="ARBA00022833"/>
    </source>
</evidence>
<dbReference type="PANTHER" id="PTHR14196">
    <property type="entry name" value="ODD-SKIPPED - RELATED"/>
    <property type="match status" value="1"/>
</dbReference>
<proteinExistence type="predicted"/>
<dbReference type="GO" id="GO:0009653">
    <property type="term" value="P:anatomical structure morphogenesis"/>
    <property type="evidence" value="ECO:0007669"/>
    <property type="project" value="UniProtKB-ARBA"/>
</dbReference>
<dbReference type="GO" id="GO:0005634">
    <property type="term" value="C:nucleus"/>
    <property type="evidence" value="ECO:0007669"/>
    <property type="project" value="TreeGrafter"/>
</dbReference>
<evidence type="ECO:0000256" key="2">
    <source>
        <dbReference type="ARBA" id="ARBA00022737"/>
    </source>
</evidence>
<dbReference type="PANTHER" id="PTHR14196:SF12">
    <property type="entry name" value="ZINC FINGER PROTEIN 208-LIKE"/>
    <property type="match status" value="1"/>
</dbReference>
<evidence type="ECO:0000256" key="1">
    <source>
        <dbReference type="ARBA" id="ARBA00022723"/>
    </source>
</evidence>
<keyword evidence="3 5" id="KW-0863">Zinc-finger</keyword>
<name>A0A484BJP1_DRONA</name>
<dbReference type="GO" id="GO:0000977">
    <property type="term" value="F:RNA polymerase II transcription regulatory region sequence-specific DNA binding"/>
    <property type="evidence" value="ECO:0007669"/>
    <property type="project" value="TreeGrafter"/>
</dbReference>
<organism evidence="8 9">
    <name type="scientific">Drosophila navojoa</name>
    <name type="common">Fruit fly</name>
    <dbReference type="NCBI Taxonomy" id="7232"/>
    <lineage>
        <taxon>Eukaryota</taxon>
        <taxon>Metazoa</taxon>
        <taxon>Ecdysozoa</taxon>
        <taxon>Arthropoda</taxon>
        <taxon>Hexapoda</taxon>
        <taxon>Insecta</taxon>
        <taxon>Pterygota</taxon>
        <taxon>Neoptera</taxon>
        <taxon>Endopterygota</taxon>
        <taxon>Diptera</taxon>
        <taxon>Brachycera</taxon>
        <taxon>Muscomorpha</taxon>
        <taxon>Ephydroidea</taxon>
        <taxon>Drosophilidae</taxon>
        <taxon>Drosophila</taxon>
    </lineage>
</organism>
<dbReference type="PROSITE" id="PS00028">
    <property type="entry name" value="ZINC_FINGER_C2H2_1"/>
    <property type="match status" value="2"/>
</dbReference>
<dbReference type="EMBL" id="LSRL02000027">
    <property type="protein sequence ID" value="TDG49039.1"/>
    <property type="molecule type" value="Genomic_DNA"/>
</dbReference>
<dbReference type="AlphaFoldDB" id="A0A484BJP1"/>
<accession>A0A484BJP1</accession>
<dbReference type="STRING" id="7232.A0A484BJP1"/>
<dbReference type="Gene3D" id="3.30.160.60">
    <property type="entry name" value="Classic Zinc Finger"/>
    <property type="match status" value="2"/>
</dbReference>
<dbReference type="GO" id="GO:0000981">
    <property type="term" value="F:DNA-binding transcription factor activity, RNA polymerase II-specific"/>
    <property type="evidence" value="ECO:0007669"/>
    <property type="project" value="TreeGrafter"/>
</dbReference>
<dbReference type="InterPro" id="IPR036236">
    <property type="entry name" value="Znf_C2H2_sf"/>
</dbReference>
<dbReference type="Pfam" id="PF00096">
    <property type="entry name" value="zf-C2H2"/>
    <property type="match status" value="2"/>
</dbReference>
<dbReference type="OrthoDB" id="6910977at2759"/>
<evidence type="ECO:0000259" key="7">
    <source>
        <dbReference type="PROSITE" id="PS50157"/>
    </source>
</evidence>
<protein>
    <recommendedName>
        <fullName evidence="7">C2H2-type domain-containing protein</fullName>
    </recommendedName>
</protein>
<evidence type="ECO:0000256" key="5">
    <source>
        <dbReference type="PROSITE-ProRule" id="PRU00042"/>
    </source>
</evidence>
<sequence length="288" mass="33457">MPYLFRSLFSNRYNTKVKNFYERYEAIPNMAPMPRPPALEPQSRAASQAFKIEPKGAVRNFHYGSGEPSADWRTSDNVPIVERRRMEEASDVQLMELELNPSGVFSHTVWEVELPGEELPIFANQQPAKSGVARLGRIKMLTKMKGRRKKADIVKRAQLLSRSKPPAEPVEQPKPELPKKPADRRRLKQPGEQFLCEDCNKKFDHSWMLVAHKRTHTGEKPFVCPDQNCQKSFADRSNLRSHQRTMGHHRWEFQCAQCGKYFSQECYLRRHSLDACRKYLLSARMKKG</sequence>
<evidence type="ECO:0000313" key="8">
    <source>
        <dbReference type="EMBL" id="TDG49039.1"/>
    </source>
</evidence>
<dbReference type="PROSITE" id="PS50157">
    <property type="entry name" value="ZINC_FINGER_C2H2_2"/>
    <property type="match status" value="3"/>
</dbReference>
<dbReference type="Proteomes" id="UP000295192">
    <property type="component" value="Unassembled WGS sequence"/>
</dbReference>
<dbReference type="SMART" id="SM00355">
    <property type="entry name" value="ZnF_C2H2"/>
    <property type="match status" value="3"/>
</dbReference>
<evidence type="ECO:0000313" key="9">
    <source>
        <dbReference type="Proteomes" id="UP000295192"/>
    </source>
</evidence>
<dbReference type="InterPro" id="IPR050717">
    <property type="entry name" value="C2H2-ZF_Transcription_Reg"/>
</dbReference>
<keyword evidence="2" id="KW-0677">Repeat</keyword>
<dbReference type="OMA" id="TMGHHEW"/>
<feature type="domain" description="C2H2-type" evidence="7">
    <location>
        <begin position="222"/>
        <end position="254"/>
    </location>
</feature>
<dbReference type="SUPFAM" id="SSF57667">
    <property type="entry name" value="beta-beta-alpha zinc fingers"/>
    <property type="match status" value="1"/>
</dbReference>
<feature type="domain" description="C2H2-type" evidence="7">
    <location>
        <begin position="194"/>
        <end position="221"/>
    </location>
</feature>
<dbReference type="GO" id="GO:0008270">
    <property type="term" value="F:zinc ion binding"/>
    <property type="evidence" value="ECO:0007669"/>
    <property type="project" value="UniProtKB-KW"/>
</dbReference>
<keyword evidence="4" id="KW-0862">Zinc</keyword>
<reference evidence="8 9" key="1">
    <citation type="journal article" date="2019" name="J. Hered.">
        <title>An Improved Genome Assembly for Drosophila navojoa, the Basal Species in the mojavensis Cluster.</title>
        <authorList>
            <person name="Vanderlinde T."/>
            <person name="Dupim E.G."/>
            <person name="Nazario-Yepiz N.O."/>
            <person name="Carvalho A.B."/>
        </authorList>
    </citation>
    <scope>NUCLEOTIDE SEQUENCE [LARGE SCALE GENOMIC DNA]</scope>
    <source>
        <strain evidence="8">Navoj_Jal97</strain>
        <tissue evidence="8">Whole organism</tissue>
    </source>
</reference>
<feature type="compositionally biased region" description="Basic and acidic residues" evidence="6">
    <location>
        <begin position="171"/>
        <end position="181"/>
    </location>
</feature>
<feature type="domain" description="C2H2-type" evidence="7">
    <location>
        <begin position="253"/>
        <end position="271"/>
    </location>
</feature>
<gene>
    <name evidence="8" type="ORF">AWZ03_004524</name>
</gene>
<keyword evidence="1" id="KW-0479">Metal-binding</keyword>
<dbReference type="FunFam" id="3.30.160.60:FF:002343">
    <property type="entry name" value="Zinc finger protein 33A"/>
    <property type="match status" value="1"/>
</dbReference>